<dbReference type="AlphaFoldDB" id="U5MTD5"/>
<proteinExistence type="predicted"/>
<dbReference type="Proteomes" id="UP000017118">
    <property type="component" value="Chromosome"/>
</dbReference>
<sequence length="31" mass="3176">MSNFIIAVGNTASGNIEGGIIDSLDESNVTH</sequence>
<dbReference type="EMBL" id="CP006721">
    <property type="protein sequence ID" value="AGX42717.1"/>
    <property type="molecule type" value="Genomic_DNA"/>
</dbReference>
<gene>
    <name evidence="1" type="ORF">CLSA_c17230</name>
</gene>
<accession>U5MTD5</accession>
<protein>
    <submittedName>
        <fullName evidence="1">Uncharacterized protein</fullName>
    </submittedName>
</protein>
<organism evidence="1 2">
    <name type="scientific">Clostridium saccharobutylicum DSM 13864</name>
    <dbReference type="NCBI Taxonomy" id="1345695"/>
    <lineage>
        <taxon>Bacteria</taxon>
        <taxon>Bacillati</taxon>
        <taxon>Bacillota</taxon>
        <taxon>Clostridia</taxon>
        <taxon>Eubacteriales</taxon>
        <taxon>Clostridiaceae</taxon>
        <taxon>Clostridium</taxon>
    </lineage>
</organism>
<keyword evidence="2" id="KW-1185">Reference proteome</keyword>
<dbReference type="HOGENOM" id="CLU_3395885_0_0_9"/>
<reference evidence="1 2" key="1">
    <citation type="journal article" date="2013" name="Genome Announc.">
        <title>Complete Genome Sequence of the Solvent Producer Clostridium saccharobutylicum NCP262 (DSM 13864).</title>
        <authorList>
            <person name="Poehlein A."/>
            <person name="Hartwich K."/>
            <person name="Krabben P."/>
            <person name="Ehrenreich A."/>
            <person name="Liebl W."/>
            <person name="Durre P."/>
            <person name="Gottschalk G."/>
            <person name="Daniel R."/>
        </authorList>
    </citation>
    <scope>NUCLEOTIDE SEQUENCE [LARGE SCALE GENOMIC DNA]</scope>
    <source>
        <strain evidence="1">DSM 13864</strain>
    </source>
</reference>
<dbReference type="KEGG" id="csb:CLSA_c17230"/>
<dbReference type="PATRIC" id="fig|1345695.10.peg.3847"/>
<evidence type="ECO:0000313" key="2">
    <source>
        <dbReference type="Proteomes" id="UP000017118"/>
    </source>
</evidence>
<name>U5MTD5_CLOSA</name>
<evidence type="ECO:0000313" key="1">
    <source>
        <dbReference type="EMBL" id="AGX42717.1"/>
    </source>
</evidence>